<gene>
    <name evidence="7" type="ORF">NKR23_g916</name>
</gene>
<feature type="transmembrane region" description="Helical" evidence="6">
    <location>
        <begin position="161"/>
        <end position="184"/>
    </location>
</feature>
<protein>
    <submittedName>
        <fullName evidence="7">Sphingoid long-chain base transporter RSB1</fullName>
    </submittedName>
</protein>
<name>A0AA38VX80_9PEZI</name>
<feature type="compositionally biased region" description="Basic residues" evidence="5">
    <location>
        <begin position="352"/>
        <end position="361"/>
    </location>
</feature>
<evidence type="ECO:0000256" key="2">
    <source>
        <dbReference type="ARBA" id="ARBA00022692"/>
    </source>
</evidence>
<keyword evidence="2 6" id="KW-0812">Transmembrane</keyword>
<comment type="caution">
    <text evidence="7">The sequence shown here is derived from an EMBL/GenBank/DDBJ whole genome shotgun (WGS) entry which is preliminary data.</text>
</comment>
<dbReference type="PANTHER" id="PTHR31465:SF9">
    <property type="entry name" value="SPHINGOID LONG-CHAIN BASE TRANSPORTER RSB1"/>
    <property type="match status" value="1"/>
</dbReference>
<reference evidence="7" key="1">
    <citation type="submission" date="2022-07" db="EMBL/GenBank/DDBJ databases">
        <title>Fungi with potential for degradation of polypropylene.</title>
        <authorList>
            <person name="Gostincar C."/>
        </authorList>
    </citation>
    <scope>NUCLEOTIDE SEQUENCE</scope>
    <source>
        <strain evidence="7">EXF-13308</strain>
    </source>
</reference>
<dbReference type="EMBL" id="JANBVO010000002">
    <property type="protein sequence ID" value="KAJ9156608.1"/>
    <property type="molecule type" value="Genomic_DNA"/>
</dbReference>
<comment type="subcellular location">
    <subcellularLocation>
        <location evidence="1">Membrane</location>
        <topology evidence="1">Multi-pass membrane protein</topology>
    </subcellularLocation>
</comment>
<feature type="region of interest" description="Disordered" evidence="5">
    <location>
        <begin position="278"/>
        <end position="441"/>
    </location>
</feature>
<feature type="compositionally biased region" description="Basic and acidic residues" evidence="5">
    <location>
        <begin position="428"/>
        <end position="441"/>
    </location>
</feature>
<dbReference type="Proteomes" id="UP001174694">
    <property type="component" value="Unassembled WGS sequence"/>
</dbReference>
<dbReference type="InterPro" id="IPR007568">
    <property type="entry name" value="RTA1"/>
</dbReference>
<feature type="transmembrane region" description="Helical" evidence="6">
    <location>
        <begin position="53"/>
        <end position="71"/>
    </location>
</feature>
<evidence type="ECO:0000256" key="6">
    <source>
        <dbReference type="SAM" id="Phobius"/>
    </source>
</evidence>
<keyword evidence="8" id="KW-1185">Reference proteome</keyword>
<dbReference type="GO" id="GO:0005886">
    <property type="term" value="C:plasma membrane"/>
    <property type="evidence" value="ECO:0007669"/>
    <property type="project" value="TreeGrafter"/>
</dbReference>
<sequence length="441" mass="47426">MASTGDCSPSTCPVDNGFLSSPPSMAGNTLMMAAFAVLVPIALWVGIAFRTPLYASSFILGLLFEVMGYAGRVVLRTDLASKSYFVLFLVGTIMGPTFITGAIYVVLPHILTLYGSDVSVVSRPIYLAVVFLAFDVFTLAFQAVGAAFASQGSTSEEMHQGSNILLVGLALQIASLVVFFGTYYRFALNLVRNRHLIDPRHSDIYLSTRFRSSLICLQLASGLLLIRTIARTYQVATGQASSSSQSEVFTLVLDGALVLLACILLTLLPPGAAFRSAWPATSTRRRDDTRRQRPHHLALQPRSPGPVYYFSPPPGAKDQTSPTFSAAGSAATPTLGGPSPRPSPTWSYYQQHQHHRYHRRQPSAPPLAEGQSPPPYDQRSSYQTVPYQPATPPSSRRFSSAAESAAGGGGSESGTLSPGHGGRRSRRATAEGDLVEHDAIW</sequence>
<dbReference type="PANTHER" id="PTHR31465">
    <property type="entry name" value="PROTEIN RTA1-RELATED"/>
    <property type="match status" value="1"/>
</dbReference>
<evidence type="ECO:0000256" key="5">
    <source>
        <dbReference type="SAM" id="MobiDB-lite"/>
    </source>
</evidence>
<keyword evidence="4 6" id="KW-0472">Membrane</keyword>
<accession>A0AA38VX80</accession>
<feature type="transmembrane region" description="Helical" evidence="6">
    <location>
        <begin position="83"/>
        <end position="105"/>
    </location>
</feature>
<evidence type="ECO:0000256" key="4">
    <source>
        <dbReference type="ARBA" id="ARBA00023136"/>
    </source>
</evidence>
<evidence type="ECO:0000256" key="3">
    <source>
        <dbReference type="ARBA" id="ARBA00022989"/>
    </source>
</evidence>
<dbReference type="Pfam" id="PF04479">
    <property type="entry name" value="RTA1"/>
    <property type="match status" value="1"/>
</dbReference>
<feature type="transmembrane region" description="Helical" evidence="6">
    <location>
        <begin position="125"/>
        <end position="149"/>
    </location>
</feature>
<dbReference type="GO" id="GO:0000324">
    <property type="term" value="C:fungal-type vacuole"/>
    <property type="evidence" value="ECO:0007669"/>
    <property type="project" value="TreeGrafter"/>
</dbReference>
<proteinExistence type="predicted"/>
<feature type="transmembrane region" description="Helical" evidence="6">
    <location>
        <begin position="29"/>
        <end position="47"/>
    </location>
</feature>
<keyword evidence="3 6" id="KW-1133">Transmembrane helix</keyword>
<feature type="transmembrane region" description="Helical" evidence="6">
    <location>
        <begin position="247"/>
        <end position="268"/>
    </location>
</feature>
<evidence type="ECO:0000256" key="1">
    <source>
        <dbReference type="ARBA" id="ARBA00004141"/>
    </source>
</evidence>
<feature type="transmembrane region" description="Helical" evidence="6">
    <location>
        <begin position="204"/>
        <end position="226"/>
    </location>
</feature>
<evidence type="ECO:0000313" key="8">
    <source>
        <dbReference type="Proteomes" id="UP001174694"/>
    </source>
</evidence>
<dbReference type="AlphaFoldDB" id="A0AA38VX80"/>
<evidence type="ECO:0000313" key="7">
    <source>
        <dbReference type="EMBL" id="KAJ9156608.1"/>
    </source>
</evidence>
<organism evidence="7 8">
    <name type="scientific">Pleurostoma richardsiae</name>
    <dbReference type="NCBI Taxonomy" id="41990"/>
    <lineage>
        <taxon>Eukaryota</taxon>
        <taxon>Fungi</taxon>
        <taxon>Dikarya</taxon>
        <taxon>Ascomycota</taxon>
        <taxon>Pezizomycotina</taxon>
        <taxon>Sordariomycetes</taxon>
        <taxon>Sordariomycetidae</taxon>
        <taxon>Calosphaeriales</taxon>
        <taxon>Pleurostomataceae</taxon>
        <taxon>Pleurostoma</taxon>
    </lineage>
</organism>